<protein>
    <submittedName>
        <fullName evidence="1">Uncharacterized protein</fullName>
    </submittedName>
</protein>
<comment type="caution">
    <text evidence="1">The sequence shown here is derived from an EMBL/GenBank/DDBJ whole genome shotgun (WGS) entry which is preliminary data.</text>
</comment>
<sequence>MGTVSEHVDESKALVHTIVLLPAMVPKLVLHARLNVMSPAATHDAQRNASSPAPPVRKPPVFLCAHTASALCPAPLHATTFLVLVGARNFSNADISVLLFVEKSVHPQPTAKFVQRMTSRIGTSIIFLVSHTRMLILM</sequence>
<dbReference type="EMBL" id="JAQIZZ010000005">
    <property type="protein sequence ID" value="KAJ5541324.1"/>
    <property type="molecule type" value="Genomic_DNA"/>
</dbReference>
<organism evidence="1 2">
    <name type="scientific">Penicillium frequentans</name>
    <dbReference type="NCBI Taxonomy" id="3151616"/>
    <lineage>
        <taxon>Eukaryota</taxon>
        <taxon>Fungi</taxon>
        <taxon>Dikarya</taxon>
        <taxon>Ascomycota</taxon>
        <taxon>Pezizomycotina</taxon>
        <taxon>Eurotiomycetes</taxon>
        <taxon>Eurotiomycetidae</taxon>
        <taxon>Eurotiales</taxon>
        <taxon>Aspergillaceae</taxon>
        <taxon>Penicillium</taxon>
    </lineage>
</organism>
<dbReference type="Proteomes" id="UP001220324">
    <property type="component" value="Unassembled WGS sequence"/>
</dbReference>
<gene>
    <name evidence="1" type="ORF">N7494_006400</name>
</gene>
<accession>A0AAD6CWJ9</accession>
<evidence type="ECO:0000313" key="2">
    <source>
        <dbReference type="Proteomes" id="UP001220324"/>
    </source>
</evidence>
<name>A0AAD6CWJ9_9EURO</name>
<proteinExistence type="predicted"/>
<dbReference type="AlphaFoldDB" id="A0AAD6CWJ9"/>
<reference evidence="1 2" key="1">
    <citation type="journal article" date="2023" name="IMA Fungus">
        <title>Comparative genomic study of the Penicillium genus elucidates a diverse pangenome and 15 lateral gene transfer events.</title>
        <authorList>
            <person name="Petersen C."/>
            <person name="Sorensen T."/>
            <person name="Nielsen M.R."/>
            <person name="Sondergaard T.E."/>
            <person name="Sorensen J.L."/>
            <person name="Fitzpatrick D.A."/>
            <person name="Frisvad J.C."/>
            <person name="Nielsen K.L."/>
        </authorList>
    </citation>
    <scope>NUCLEOTIDE SEQUENCE [LARGE SCALE GENOMIC DNA]</scope>
    <source>
        <strain evidence="1 2">IBT 35679</strain>
    </source>
</reference>
<keyword evidence="2" id="KW-1185">Reference proteome</keyword>
<evidence type="ECO:0000313" key="1">
    <source>
        <dbReference type="EMBL" id="KAJ5541324.1"/>
    </source>
</evidence>